<feature type="compositionally biased region" description="Polar residues" evidence="1">
    <location>
        <begin position="56"/>
        <end position="71"/>
    </location>
</feature>
<feature type="region of interest" description="Disordered" evidence="1">
    <location>
        <begin position="1"/>
        <end position="27"/>
    </location>
</feature>
<protein>
    <submittedName>
        <fullName evidence="2">Uncharacterized protein</fullName>
    </submittedName>
</protein>
<name>A0A8X6P5V0_NEPPI</name>
<sequence length="128" mass="14249">MEDDRRQNLVSDCAQNSSVMPENPKHLENNHEYAEPYCAVPAPRCLLDDSPISAEQILSNRPTSDYSTVKRSPSRGEGHFVDIGPVVDLRLVRPMSCVERQELCNNSSSSQSGASGSDGYRQYRYIIG</sequence>
<dbReference type="EMBL" id="BMAW01016762">
    <property type="protein sequence ID" value="GFT50674.1"/>
    <property type="molecule type" value="Genomic_DNA"/>
</dbReference>
<keyword evidence="3" id="KW-1185">Reference proteome</keyword>
<evidence type="ECO:0000256" key="1">
    <source>
        <dbReference type="SAM" id="MobiDB-lite"/>
    </source>
</evidence>
<comment type="caution">
    <text evidence="2">The sequence shown here is derived from an EMBL/GenBank/DDBJ whole genome shotgun (WGS) entry which is preliminary data.</text>
</comment>
<organism evidence="2 3">
    <name type="scientific">Nephila pilipes</name>
    <name type="common">Giant wood spider</name>
    <name type="synonym">Nephila maculata</name>
    <dbReference type="NCBI Taxonomy" id="299642"/>
    <lineage>
        <taxon>Eukaryota</taxon>
        <taxon>Metazoa</taxon>
        <taxon>Ecdysozoa</taxon>
        <taxon>Arthropoda</taxon>
        <taxon>Chelicerata</taxon>
        <taxon>Arachnida</taxon>
        <taxon>Araneae</taxon>
        <taxon>Araneomorphae</taxon>
        <taxon>Entelegynae</taxon>
        <taxon>Araneoidea</taxon>
        <taxon>Nephilidae</taxon>
        <taxon>Nephila</taxon>
    </lineage>
</organism>
<evidence type="ECO:0000313" key="2">
    <source>
        <dbReference type="EMBL" id="GFT50674.1"/>
    </source>
</evidence>
<gene>
    <name evidence="2" type="primary">AVEN_85504_1</name>
    <name evidence="2" type="ORF">NPIL_243001</name>
</gene>
<dbReference type="OrthoDB" id="6424941at2759"/>
<dbReference type="Proteomes" id="UP000887013">
    <property type="component" value="Unassembled WGS sequence"/>
</dbReference>
<accession>A0A8X6P5V0</accession>
<feature type="region of interest" description="Disordered" evidence="1">
    <location>
        <begin position="56"/>
        <end position="79"/>
    </location>
</feature>
<proteinExistence type="predicted"/>
<feature type="compositionally biased region" description="Polar residues" evidence="1">
    <location>
        <begin position="8"/>
        <end position="20"/>
    </location>
</feature>
<evidence type="ECO:0000313" key="3">
    <source>
        <dbReference type="Proteomes" id="UP000887013"/>
    </source>
</evidence>
<dbReference type="AlphaFoldDB" id="A0A8X6P5V0"/>
<reference evidence="2" key="1">
    <citation type="submission" date="2020-08" db="EMBL/GenBank/DDBJ databases">
        <title>Multicomponent nature underlies the extraordinary mechanical properties of spider dragline silk.</title>
        <authorList>
            <person name="Kono N."/>
            <person name="Nakamura H."/>
            <person name="Mori M."/>
            <person name="Yoshida Y."/>
            <person name="Ohtoshi R."/>
            <person name="Malay A.D."/>
            <person name="Moran D.A.P."/>
            <person name="Tomita M."/>
            <person name="Numata K."/>
            <person name="Arakawa K."/>
        </authorList>
    </citation>
    <scope>NUCLEOTIDE SEQUENCE</scope>
</reference>